<protein>
    <submittedName>
        <fullName evidence="3">ABC transporter substrate-binding protein</fullName>
    </submittedName>
</protein>
<dbReference type="InterPro" id="IPR042245">
    <property type="entry name" value="Tgt2/MlaC_sf"/>
</dbReference>
<feature type="compositionally biased region" description="Gly residues" evidence="1">
    <location>
        <begin position="185"/>
        <end position="199"/>
    </location>
</feature>
<dbReference type="EMBL" id="AP025592">
    <property type="protein sequence ID" value="BDG10371.1"/>
    <property type="molecule type" value="Genomic_DNA"/>
</dbReference>
<evidence type="ECO:0000256" key="1">
    <source>
        <dbReference type="SAM" id="MobiDB-lite"/>
    </source>
</evidence>
<feature type="chain" id="PRO_5046923163" evidence="2">
    <location>
        <begin position="21"/>
        <end position="199"/>
    </location>
</feature>
<evidence type="ECO:0000313" key="4">
    <source>
        <dbReference type="Proteomes" id="UP001162734"/>
    </source>
</evidence>
<dbReference type="RefSeq" id="WP_248342826.1">
    <property type="nucleotide sequence ID" value="NZ_AP025592.1"/>
</dbReference>
<feature type="region of interest" description="Disordered" evidence="1">
    <location>
        <begin position="180"/>
        <end position="199"/>
    </location>
</feature>
<gene>
    <name evidence="3" type="ORF">AMPC_34840</name>
</gene>
<organism evidence="3 4">
    <name type="scientific">Anaeromyxobacter paludicola</name>
    <dbReference type="NCBI Taxonomy" id="2918171"/>
    <lineage>
        <taxon>Bacteria</taxon>
        <taxon>Pseudomonadati</taxon>
        <taxon>Myxococcota</taxon>
        <taxon>Myxococcia</taxon>
        <taxon>Myxococcales</taxon>
        <taxon>Cystobacterineae</taxon>
        <taxon>Anaeromyxobacteraceae</taxon>
        <taxon>Anaeromyxobacter</taxon>
    </lineage>
</organism>
<reference evidence="4" key="1">
    <citation type="journal article" date="2022" name="Int. J. Syst. Evol. Microbiol.">
        <title>Anaeromyxobacter oryzae sp. nov., Anaeromyxobacter diazotrophicus sp. nov. and Anaeromyxobacter paludicola sp. nov., isolated from paddy soils.</title>
        <authorList>
            <person name="Itoh H."/>
            <person name="Xu Z."/>
            <person name="Mise K."/>
            <person name="Masuda Y."/>
            <person name="Ushijima N."/>
            <person name="Hayakawa C."/>
            <person name="Shiratori Y."/>
            <person name="Senoo K."/>
        </authorList>
    </citation>
    <scope>NUCLEOTIDE SEQUENCE [LARGE SCALE GENOMIC DNA]</scope>
    <source>
        <strain evidence="4">Red630</strain>
    </source>
</reference>
<evidence type="ECO:0000313" key="3">
    <source>
        <dbReference type="EMBL" id="BDG10371.1"/>
    </source>
</evidence>
<dbReference type="PANTHER" id="PTHR36573">
    <property type="entry name" value="INTERMEMBRANE PHOSPHOLIPID TRANSPORT SYSTEM BINDING PROTEIN MLAC"/>
    <property type="match status" value="1"/>
</dbReference>
<keyword evidence="4" id="KW-1185">Reference proteome</keyword>
<sequence length="199" mass="21241">MSLALALLLAVAAAPGSATEALQARAAEVRAELPPKGEAITPAVRAKLEKLLTRTVDLRAMAKAALGHNWDKMTESQRKRLIGAFEKRFRSATTGDVEGYRSTEIAYKPEEKAGEDVVKVPTEMTIQGEPTEISYAMRKGSEGWRIEDIVVDGVSTVANYRSSFARIINKDGVEALISKLEKGPQKGGSGGAGGAKASR</sequence>
<feature type="signal peptide" evidence="2">
    <location>
        <begin position="1"/>
        <end position="20"/>
    </location>
</feature>
<dbReference type="Pfam" id="PF05494">
    <property type="entry name" value="MlaC"/>
    <property type="match status" value="1"/>
</dbReference>
<evidence type="ECO:0000256" key="2">
    <source>
        <dbReference type="SAM" id="SignalP"/>
    </source>
</evidence>
<proteinExistence type="predicted"/>
<dbReference type="Proteomes" id="UP001162734">
    <property type="component" value="Chromosome"/>
</dbReference>
<accession>A0ABM7XEU1</accession>
<dbReference type="InterPro" id="IPR008869">
    <property type="entry name" value="MlaC/ttg2D"/>
</dbReference>
<name>A0ABM7XEU1_9BACT</name>
<dbReference type="PANTHER" id="PTHR36573:SF1">
    <property type="entry name" value="INTERMEMBRANE PHOSPHOLIPID TRANSPORT SYSTEM BINDING PROTEIN MLAC"/>
    <property type="match status" value="1"/>
</dbReference>
<keyword evidence="2" id="KW-0732">Signal</keyword>
<dbReference type="Gene3D" id="3.10.450.710">
    <property type="entry name" value="Tgt2/MlaC"/>
    <property type="match status" value="1"/>
</dbReference>